<comment type="subcellular location">
    <subcellularLocation>
        <location evidence="2">Cytoplasm</location>
    </subcellularLocation>
    <subcellularLocation>
        <location evidence="1">Nucleus</location>
    </subcellularLocation>
</comment>
<feature type="repeat" description="WD" evidence="8">
    <location>
        <begin position="300"/>
        <end position="341"/>
    </location>
</feature>
<dbReference type="PANTHER" id="PTHR19855">
    <property type="entry name" value="WD40 REPEAT PROTEIN 12, 37"/>
    <property type="match status" value="1"/>
</dbReference>
<protein>
    <recommendedName>
        <fullName evidence="7">WD repeat-containing protein 37</fullName>
    </recommendedName>
</protein>
<dbReference type="PRINTS" id="PR00320">
    <property type="entry name" value="GPROTEINBRPT"/>
</dbReference>
<reference evidence="10" key="1">
    <citation type="submission" date="2014-05" db="EMBL/GenBank/DDBJ databases">
        <title>The genome and life-stage specific transcriptomes of Globodera pallida elucidate key aspects of plant parasitism by a cyst nematode.</title>
        <authorList>
            <person name="Cotton J.A."/>
            <person name="Lilley C.J."/>
            <person name="Jones L.M."/>
            <person name="Kikuchi T."/>
            <person name="Reid A.J."/>
            <person name="Thorpe P."/>
            <person name="Tsai I.J."/>
            <person name="Beasley H."/>
            <person name="Blok V."/>
            <person name="Cock P.J.A."/>
            <person name="Van den Akker S.E."/>
            <person name="Holroyd N."/>
            <person name="Hunt M."/>
            <person name="Mantelin S."/>
            <person name="Naghra H."/>
            <person name="Pain A."/>
            <person name="Palomares-Rius J.E."/>
            <person name="Zarowiecki M."/>
            <person name="Berriman M."/>
            <person name="Jones J.T."/>
            <person name="Urwin P.E."/>
        </authorList>
    </citation>
    <scope>NUCLEOTIDE SEQUENCE [LARGE SCALE GENOMIC DNA]</scope>
    <source>
        <strain evidence="10">Lindley</strain>
    </source>
</reference>
<dbReference type="PROSITE" id="PS50082">
    <property type="entry name" value="WD_REPEATS_2"/>
    <property type="match status" value="3"/>
</dbReference>
<dbReference type="InterPro" id="IPR001680">
    <property type="entry name" value="WD40_rpt"/>
</dbReference>
<feature type="repeat" description="WD" evidence="8">
    <location>
        <begin position="342"/>
        <end position="376"/>
    </location>
</feature>
<evidence type="ECO:0000256" key="5">
    <source>
        <dbReference type="ARBA" id="ARBA00022737"/>
    </source>
</evidence>
<keyword evidence="3" id="KW-0963">Cytoplasm</keyword>
<feature type="region of interest" description="Disordered" evidence="9">
    <location>
        <begin position="1"/>
        <end position="51"/>
    </location>
</feature>
<name>A0A183C4K7_GLOPA</name>
<feature type="compositionally biased region" description="Polar residues" evidence="9">
    <location>
        <begin position="25"/>
        <end position="38"/>
    </location>
</feature>
<dbReference type="PROSITE" id="PS00678">
    <property type="entry name" value="WD_REPEATS_1"/>
    <property type="match status" value="1"/>
</dbReference>
<feature type="repeat" description="WD" evidence="8">
    <location>
        <begin position="385"/>
        <end position="425"/>
    </location>
</feature>
<feature type="compositionally biased region" description="Polar residues" evidence="9">
    <location>
        <begin position="135"/>
        <end position="149"/>
    </location>
</feature>
<feature type="region of interest" description="Disordered" evidence="9">
    <location>
        <begin position="134"/>
        <end position="155"/>
    </location>
</feature>
<accession>A0A183C4K7</accession>
<dbReference type="GO" id="GO:0005737">
    <property type="term" value="C:cytoplasm"/>
    <property type="evidence" value="ECO:0007669"/>
    <property type="project" value="UniProtKB-SubCell"/>
</dbReference>
<organism evidence="10 11">
    <name type="scientific">Globodera pallida</name>
    <name type="common">Potato cyst nematode worm</name>
    <name type="synonym">Heterodera pallida</name>
    <dbReference type="NCBI Taxonomy" id="36090"/>
    <lineage>
        <taxon>Eukaryota</taxon>
        <taxon>Metazoa</taxon>
        <taxon>Ecdysozoa</taxon>
        <taxon>Nematoda</taxon>
        <taxon>Chromadorea</taxon>
        <taxon>Rhabditida</taxon>
        <taxon>Tylenchina</taxon>
        <taxon>Tylenchomorpha</taxon>
        <taxon>Tylenchoidea</taxon>
        <taxon>Heteroderidae</taxon>
        <taxon>Heteroderinae</taxon>
        <taxon>Globodera</taxon>
    </lineage>
</organism>
<evidence type="ECO:0000256" key="7">
    <source>
        <dbReference type="ARBA" id="ARBA00040954"/>
    </source>
</evidence>
<reference evidence="11" key="2">
    <citation type="submission" date="2016-06" db="UniProtKB">
        <authorList>
            <consortium name="WormBaseParasite"/>
        </authorList>
    </citation>
    <scope>IDENTIFICATION</scope>
</reference>
<dbReference type="Gene3D" id="2.130.10.10">
    <property type="entry name" value="YVTN repeat-like/Quinoprotein amine dehydrogenase"/>
    <property type="match status" value="3"/>
</dbReference>
<keyword evidence="10" id="KW-1185">Reference proteome</keyword>
<evidence type="ECO:0000256" key="1">
    <source>
        <dbReference type="ARBA" id="ARBA00004123"/>
    </source>
</evidence>
<feature type="compositionally biased region" description="Polar residues" evidence="9">
    <location>
        <begin position="1"/>
        <end position="11"/>
    </location>
</feature>
<evidence type="ECO:0000313" key="10">
    <source>
        <dbReference type="Proteomes" id="UP000050741"/>
    </source>
</evidence>
<dbReference type="PANTHER" id="PTHR19855:SF12">
    <property type="entry name" value="WD REPEAT-CONTAINING PROTEIN 37"/>
    <property type="match status" value="1"/>
</dbReference>
<keyword evidence="5" id="KW-0677">Repeat</keyword>
<dbReference type="PROSITE" id="PS50294">
    <property type="entry name" value="WD_REPEATS_REGION"/>
    <property type="match status" value="2"/>
</dbReference>
<dbReference type="InterPro" id="IPR019775">
    <property type="entry name" value="WD40_repeat_CS"/>
</dbReference>
<evidence type="ECO:0000256" key="6">
    <source>
        <dbReference type="ARBA" id="ARBA00023242"/>
    </source>
</evidence>
<dbReference type="InterPro" id="IPR015943">
    <property type="entry name" value="WD40/YVTN_repeat-like_dom_sf"/>
</dbReference>
<evidence type="ECO:0000256" key="3">
    <source>
        <dbReference type="ARBA" id="ARBA00022490"/>
    </source>
</evidence>
<keyword evidence="4 8" id="KW-0853">WD repeat</keyword>
<dbReference type="SMART" id="SM00320">
    <property type="entry name" value="WD40"/>
    <property type="match status" value="6"/>
</dbReference>
<dbReference type="WBParaSite" id="GPLIN_000780100">
    <property type="protein sequence ID" value="GPLIN_000780100"/>
    <property type="gene ID" value="GPLIN_000780100"/>
</dbReference>
<keyword evidence="6" id="KW-0539">Nucleus</keyword>
<dbReference type="InterPro" id="IPR036322">
    <property type="entry name" value="WD40_repeat_dom_sf"/>
</dbReference>
<dbReference type="AlphaFoldDB" id="A0A183C4K7"/>
<proteinExistence type="predicted"/>
<sequence>MNSAAGHNSTPVSVFSRFSSKSESANPSMSQQNNGSELQRSRSQTEGEICAFASTSLDGTVNSTEPTDASRRQKQRLYELFALIEKEMDALHVENCALRTQLEAQSEEKPAFDPETPVSKNFAMQTVKNELEQKISGTGSAKKTSQSRQQRWKSAFKNPSSKLTLKVGANFPESKSKFVQVFNGHSDGVWHLSTAQVGSATYIVASASADQTAKVWFADHGTHPVVSYSGHKGSVNSVAIRPESNRVFSGIYGKHLTLLTCGGDRAAHIWSINLEELLERRREKENDETVQHIHQPLARLNGHSDVVAAGDWLFGGEQIITASWDRTANLFDAESGKTIKFLSGHDRELTSCSAHPTQKLVATASRDFTFRLWDFRDPIHSVAVFQGHNDSVTSVVFSALHHIVSGSDDRTVKVWDLRNMRSPISAIRLDSADNRNISVYDLNGNKQARISRSNRKSHHRSVSACAWLSDHPLNNLITCGFDKQIIGWRVHLSQSAGMRT</sequence>
<evidence type="ECO:0000256" key="4">
    <source>
        <dbReference type="ARBA" id="ARBA00022574"/>
    </source>
</evidence>
<evidence type="ECO:0000256" key="2">
    <source>
        <dbReference type="ARBA" id="ARBA00004496"/>
    </source>
</evidence>
<evidence type="ECO:0000256" key="8">
    <source>
        <dbReference type="PROSITE-ProRule" id="PRU00221"/>
    </source>
</evidence>
<dbReference type="GO" id="GO:0005634">
    <property type="term" value="C:nucleus"/>
    <property type="evidence" value="ECO:0007669"/>
    <property type="project" value="UniProtKB-SubCell"/>
</dbReference>
<evidence type="ECO:0000256" key="9">
    <source>
        <dbReference type="SAM" id="MobiDB-lite"/>
    </source>
</evidence>
<dbReference type="Proteomes" id="UP000050741">
    <property type="component" value="Unassembled WGS sequence"/>
</dbReference>
<dbReference type="InterPro" id="IPR020472">
    <property type="entry name" value="WD40_PAC1"/>
</dbReference>
<dbReference type="CDD" id="cd00200">
    <property type="entry name" value="WD40"/>
    <property type="match status" value="1"/>
</dbReference>
<dbReference type="Pfam" id="PF00400">
    <property type="entry name" value="WD40"/>
    <property type="match status" value="6"/>
</dbReference>
<evidence type="ECO:0000313" key="11">
    <source>
        <dbReference type="WBParaSite" id="GPLIN_000780100"/>
    </source>
</evidence>
<dbReference type="SUPFAM" id="SSF50978">
    <property type="entry name" value="WD40 repeat-like"/>
    <property type="match status" value="1"/>
</dbReference>
<feature type="compositionally biased region" description="Low complexity" evidence="9">
    <location>
        <begin position="12"/>
        <end position="24"/>
    </location>
</feature>